<keyword evidence="3" id="KW-0858">Xylan degradation</keyword>
<evidence type="ECO:0000256" key="4">
    <source>
        <dbReference type="ARBA" id="ARBA00022729"/>
    </source>
</evidence>
<dbReference type="Pfam" id="PF00756">
    <property type="entry name" value="Esterase"/>
    <property type="match status" value="1"/>
</dbReference>
<reference evidence="9 10" key="1">
    <citation type="submission" date="2019-10" db="EMBL/GenBank/DDBJ databases">
        <title>Corynebacterium sp novel species isolated from the respiratory tract of Marmot.</title>
        <authorList>
            <person name="Zhang G."/>
        </authorList>
    </citation>
    <scope>NUCLEOTIDE SEQUENCE [LARGE SCALE GENOMIC DNA]</scope>
    <source>
        <strain evidence="9 10">336</strain>
    </source>
</reference>
<dbReference type="Proteomes" id="UP000436181">
    <property type="component" value="Unassembled WGS sequence"/>
</dbReference>
<evidence type="ECO:0000256" key="2">
    <source>
        <dbReference type="ARBA" id="ARBA00022525"/>
    </source>
</evidence>
<dbReference type="PANTHER" id="PTHR38050">
    <property type="match status" value="1"/>
</dbReference>
<dbReference type="Gene3D" id="3.40.50.1820">
    <property type="entry name" value="alpha/beta hydrolase"/>
    <property type="match status" value="1"/>
</dbReference>
<evidence type="ECO:0000256" key="6">
    <source>
        <dbReference type="ARBA" id="ARBA00023277"/>
    </source>
</evidence>
<evidence type="ECO:0000256" key="3">
    <source>
        <dbReference type="ARBA" id="ARBA00022651"/>
    </source>
</evidence>
<feature type="compositionally biased region" description="Pro residues" evidence="8">
    <location>
        <begin position="31"/>
        <end position="44"/>
    </location>
</feature>
<evidence type="ECO:0000256" key="1">
    <source>
        <dbReference type="ARBA" id="ARBA00004613"/>
    </source>
</evidence>
<gene>
    <name evidence="9" type="ORF">F8377_03825</name>
</gene>
<evidence type="ECO:0000256" key="8">
    <source>
        <dbReference type="SAM" id="MobiDB-lite"/>
    </source>
</evidence>
<keyword evidence="7" id="KW-0624">Polysaccharide degradation</keyword>
<dbReference type="SUPFAM" id="SSF53474">
    <property type="entry name" value="alpha/beta-Hydrolases"/>
    <property type="match status" value="1"/>
</dbReference>
<keyword evidence="4" id="KW-0732">Signal</keyword>
<organism evidence="9 10">
    <name type="scientific">Corynebacterium zhongnanshanii</name>
    <dbReference type="NCBI Taxonomy" id="2768834"/>
    <lineage>
        <taxon>Bacteria</taxon>
        <taxon>Bacillati</taxon>
        <taxon>Actinomycetota</taxon>
        <taxon>Actinomycetes</taxon>
        <taxon>Mycobacteriales</taxon>
        <taxon>Corynebacteriaceae</taxon>
        <taxon>Corynebacterium</taxon>
    </lineage>
</organism>
<feature type="compositionally biased region" description="Pro residues" evidence="8">
    <location>
        <begin position="1"/>
        <end position="20"/>
    </location>
</feature>
<evidence type="ECO:0000256" key="5">
    <source>
        <dbReference type="ARBA" id="ARBA00022801"/>
    </source>
</evidence>
<dbReference type="InterPro" id="IPR043595">
    <property type="entry name" value="FaeB/C/D"/>
</dbReference>
<name>A0ABQ6VKI3_9CORY</name>
<proteinExistence type="predicted"/>
<evidence type="ECO:0000256" key="7">
    <source>
        <dbReference type="ARBA" id="ARBA00023326"/>
    </source>
</evidence>
<dbReference type="PANTHER" id="PTHR38050:SF2">
    <property type="entry name" value="FERULOYL ESTERASE C-RELATED"/>
    <property type="match status" value="1"/>
</dbReference>
<dbReference type="InterPro" id="IPR000801">
    <property type="entry name" value="Esterase-like"/>
</dbReference>
<keyword evidence="5" id="KW-0378">Hydrolase</keyword>
<comment type="caution">
    <text evidence="9">The sequence shown here is derived from an EMBL/GenBank/DDBJ whole genome shotgun (WGS) entry which is preliminary data.</text>
</comment>
<evidence type="ECO:0000313" key="10">
    <source>
        <dbReference type="Proteomes" id="UP000436181"/>
    </source>
</evidence>
<accession>A0ABQ6VKI3</accession>
<comment type="subcellular location">
    <subcellularLocation>
        <location evidence="1">Secreted</location>
    </subcellularLocation>
</comment>
<evidence type="ECO:0000313" key="9">
    <source>
        <dbReference type="EMBL" id="KAB3523656.1"/>
    </source>
</evidence>
<sequence length="319" mass="33990">MPEQPAPAPEAPAPEAPAPAPDDAAPEAPAEEPPAPEPPAPWVPPADFRSASNMKDATPGKAASVDFAQGDGTTRNALISVTQNYDPARPVPVLFAFGGWKDSPENFRNYARLNTTGAANEAIVVYPRAIENAWEGAPYAVSQRGQDVAFMRQILAELQGHFNVDANRVYAIGMSNGGGFAANFACQAPDMLAGIVTVSGAFYNPVNEGCAPESVPTLIMHGDADRLTHYDGGTLHDAPYLPVPTLYQSIQQRNGCSGAPQVSELVNNVEVMRGTGCADEAVHWKLRGQDHTWWWAPDTANVAWDFLARQSKLHPGPAA</sequence>
<dbReference type="EMBL" id="WBZJ01000001">
    <property type="protein sequence ID" value="KAB3523656.1"/>
    <property type="molecule type" value="Genomic_DNA"/>
</dbReference>
<keyword evidence="10" id="KW-1185">Reference proteome</keyword>
<keyword evidence="6" id="KW-0119">Carbohydrate metabolism</keyword>
<keyword evidence="2" id="KW-0964">Secreted</keyword>
<feature type="region of interest" description="Disordered" evidence="8">
    <location>
        <begin position="1"/>
        <end position="68"/>
    </location>
</feature>
<dbReference type="InterPro" id="IPR029058">
    <property type="entry name" value="AB_hydrolase_fold"/>
</dbReference>
<protein>
    <submittedName>
        <fullName evidence="9">Polyhydroxybutyrate depolymerase</fullName>
    </submittedName>
</protein>